<organism evidence="2 3">
    <name type="scientific">Pleurodeles waltl</name>
    <name type="common">Iberian ribbed newt</name>
    <dbReference type="NCBI Taxonomy" id="8319"/>
    <lineage>
        <taxon>Eukaryota</taxon>
        <taxon>Metazoa</taxon>
        <taxon>Chordata</taxon>
        <taxon>Craniata</taxon>
        <taxon>Vertebrata</taxon>
        <taxon>Euteleostomi</taxon>
        <taxon>Amphibia</taxon>
        <taxon>Batrachia</taxon>
        <taxon>Caudata</taxon>
        <taxon>Salamandroidea</taxon>
        <taxon>Salamandridae</taxon>
        <taxon>Pleurodelinae</taxon>
        <taxon>Pleurodeles</taxon>
    </lineage>
</organism>
<gene>
    <name evidence="2" type="ORF">NDU88_007068</name>
</gene>
<evidence type="ECO:0000313" key="3">
    <source>
        <dbReference type="Proteomes" id="UP001066276"/>
    </source>
</evidence>
<feature type="region of interest" description="Disordered" evidence="1">
    <location>
        <begin position="1"/>
        <end position="77"/>
    </location>
</feature>
<proteinExistence type="predicted"/>
<evidence type="ECO:0000256" key="1">
    <source>
        <dbReference type="SAM" id="MobiDB-lite"/>
    </source>
</evidence>
<comment type="caution">
    <text evidence="2">The sequence shown here is derived from an EMBL/GenBank/DDBJ whole genome shotgun (WGS) entry which is preliminary data.</text>
</comment>
<feature type="compositionally biased region" description="Basic and acidic residues" evidence="1">
    <location>
        <begin position="30"/>
        <end position="66"/>
    </location>
</feature>
<protein>
    <submittedName>
        <fullName evidence="2">Uncharacterized protein</fullName>
    </submittedName>
</protein>
<reference evidence="2" key="1">
    <citation type="journal article" date="2022" name="bioRxiv">
        <title>Sequencing and chromosome-scale assembly of the giantPleurodeles waltlgenome.</title>
        <authorList>
            <person name="Brown T."/>
            <person name="Elewa A."/>
            <person name="Iarovenko S."/>
            <person name="Subramanian E."/>
            <person name="Araus A.J."/>
            <person name="Petzold A."/>
            <person name="Susuki M."/>
            <person name="Suzuki K.-i.T."/>
            <person name="Hayashi T."/>
            <person name="Toyoda A."/>
            <person name="Oliveira C."/>
            <person name="Osipova E."/>
            <person name="Leigh N.D."/>
            <person name="Simon A."/>
            <person name="Yun M.H."/>
        </authorList>
    </citation>
    <scope>NUCLEOTIDE SEQUENCE</scope>
    <source>
        <strain evidence="2">20211129_DDA</strain>
        <tissue evidence="2">Liver</tissue>
    </source>
</reference>
<keyword evidence="3" id="KW-1185">Reference proteome</keyword>
<sequence>MAEWRCSCGRANSVSGYHEHRGAGVSNTRPDFRDQGSVKRKDGQDGEGDGGERGRLATDRSPKVERPGAAQRGDGES</sequence>
<evidence type="ECO:0000313" key="2">
    <source>
        <dbReference type="EMBL" id="KAJ1109708.1"/>
    </source>
</evidence>
<dbReference type="AlphaFoldDB" id="A0AAV7N965"/>
<accession>A0AAV7N965</accession>
<dbReference type="Proteomes" id="UP001066276">
    <property type="component" value="Chromosome 9"/>
</dbReference>
<name>A0AAV7N965_PLEWA</name>
<dbReference type="EMBL" id="JANPWB010000013">
    <property type="protein sequence ID" value="KAJ1109708.1"/>
    <property type="molecule type" value="Genomic_DNA"/>
</dbReference>